<keyword evidence="17" id="KW-1185">Reference proteome</keyword>
<keyword evidence="16" id="KW-0675">Receptor</keyword>
<keyword evidence="4" id="KW-0410">Iron transport</keyword>
<accession>A0ABS7MH07</accession>
<dbReference type="PROSITE" id="PS52016">
    <property type="entry name" value="TONB_DEPENDENT_REC_3"/>
    <property type="match status" value="1"/>
</dbReference>
<evidence type="ECO:0000256" key="12">
    <source>
        <dbReference type="RuleBase" id="RU003357"/>
    </source>
</evidence>
<name>A0ABS7MH07_9SPHN</name>
<dbReference type="InterPro" id="IPR039426">
    <property type="entry name" value="TonB-dep_rcpt-like"/>
</dbReference>
<keyword evidence="10 11" id="KW-0998">Cell outer membrane</keyword>
<keyword evidence="13" id="KW-0732">Signal</keyword>
<keyword evidence="5 11" id="KW-0812">Transmembrane</keyword>
<dbReference type="EMBL" id="JAILXK010000002">
    <property type="protein sequence ID" value="MBY4638303.1"/>
    <property type="molecule type" value="Genomic_DNA"/>
</dbReference>
<dbReference type="Pfam" id="PF07715">
    <property type="entry name" value="Plug"/>
    <property type="match status" value="1"/>
</dbReference>
<comment type="similarity">
    <text evidence="11 12">Belongs to the TonB-dependent receptor family.</text>
</comment>
<dbReference type="InterPro" id="IPR036942">
    <property type="entry name" value="Beta-barrel_TonB_sf"/>
</dbReference>
<proteinExistence type="inferred from homology"/>
<evidence type="ECO:0000259" key="14">
    <source>
        <dbReference type="Pfam" id="PF00593"/>
    </source>
</evidence>
<keyword evidence="8 12" id="KW-0798">TonB box</keyword>
<dbReference type="Proteomes" id="UP001166571">
    <property type="component" value="Unassembled WGS sequence"/>
</dbReference>
<evidence type="ECO:0000256" key="7">
    <source>
        <dbReference type="ARBA" id="ARBA00023065"/>
    </source>
</evidence>
<gene>
    <name evidence="16" type="ORF">K5P26_14245</name>
</gene>
<evidence type="ECO:0000256" key="5">
    <source>
        <dbReference type="ARBA" id="ARBA00022692"/>
    </source>
</evidence>
<feature type="domain" description="TonB-dependent receptor plug" evidence="15">
    <location>
        <begin position="51"/>
        <end position="156"/>
    </location>
</feature>
<dbReference type="PANTHER" id="PTHR32552">
    <property type="entry name" value="FERRICHROME IRON RECEPTOR-RELATED"/>
    <property type="match status" value="1"/>
</dbReference>
<feature type="domain" description="TonB-dependent receptor-like beta-barrel" evidence="14">
    <location>
        <begin position="265"/>
        <end position="702"/>
    </location>
</feature>
<keyword evidence="6" id="KW-0408">Iron</keyword>
<evidence type="ECO:0000256" key="4">
    <source>
        <dbReference type="ARBA" id="ARBA00022496"/>
    </source>
</evidence>
<dbReference type="RefSeq" id="WP_201927493.1">
    <property type="nucleotide sequence ID" value="NZ_JAERPO010000002.1"/>
</dbReference>
<evidence type="ECO:0000256" key="2">
    <source>
        <dbReference type="ARBA" id="ARBA00022448"/>
    </source>
</evidence>
<dbReference type="InterPro" id="IPR012910">
    <property type="entry name" value="Plug_dom"/>
</dbReference>
<keyword evidence="2 11" id="KW-0813">Transport</keyword>
<evidence type="ECO:0000256" key="1">
    <source>
        <dbReference type="ARBA" id="ARBA00004571"/>
    </source>
</evidence>
<dbReference type="InterPro" id="IPR000531">
    <property type="entry name" value="Beta-barrel_TonB"/>
</dbReference>
<evidence type="ECO:0000313" key="17">
    <source>
        <dbReference type="Proteomes" id="UP001166571"/>
    </source>
</evidence>
<evidence type="ECO:0000313" key="16">
    <source>
        <dbReference type="EMBL" id="MBY4638303.1"/>
    </source>
</evidence>
<evidence type="ECO:0000256" key="13">
    <source>
        <dbReference type="SAM" id="SignalP"/>
    </source>
</evidence>
<dbReference type="Gene3D" id="2.40.170.20">
    <property type="entry name" value="TonB-dependent receptor, beta-barrel domain"/>
    <property type="match status" value="1"/>
</dbReference>
<comment type="caution">
    <text evidence="16">The sequence shown here is derived from an EMBL/GenBank/DDBJ whole genome shotgun (WGS) entry which is preliminary data.</text>
</comment>
<dbReference type="CDD" id="cd01347">
    <property type="entry name" value="ligand_gated_channel"/>
    <property type="match status" value="1"/>
</dbReference>
<organism evidence="16 17">
    <name type="scientific">Sphingopyxis jiangsuensis</name>
    <dbReference type="NCBI Taxonomy" id="2871171"/>
    <lineage>
        <taxon>Bacteria</taxon>
        <taxon>Pseudomonadati</taxon>
        <taxon>Pseudomonadota</taxon>
        <taxon>Alphaproteobacteria</taxon>
        <taxon>Sphingomonadales</taxon>
        <taxon>Sphingomonadaceae</taxon>
        <taxon>Sphingopyxis</taxon>
    </lineage>
</organism>
<keyword evidence="9 11" id="KW-0472">Membrane</keyword>
<dbReference type="PANTHER" id="PTHR32552:SF81">
    <property type="entry name" value="TONB-DEPENDENT OUTER MEMBRANE RECEPTOR"/>
    <property type="match status" value="1"/>
</dbReference>
<feature type="chain" id="PRO_5045758020" evidence="13">
    <location>
        <begin position="27"/>
        <end position="742"/>
    </location>
</feature>
<evidence type="ECO:0000256" key="6">
    <source>
        <dbReference type="ARBA" id="ARBA00023004"/>
    </source>
</evidence>
<dbReference type="Pfam" id="PF00593">
    <property type="entry name" value="TonB_dep_Rec_b-barrel"/>
    <property type="match status" value="1"/>
</dbReference>
<keyword evidence="3 11" id="KW-1134">Transmembrane beta strand</keyword>
<sequence length="742" mass="80681">MRALDQVLLSGVAGAAIIFGAVPAMAQTAPAEARLDNEIIVTAQKREQGIQDVPISMEVVSGQRLQDLGVNDFQAMSSYVPNVAVQTTAGNDVIYIRGFGSPPSNFSFDQAVSLYVDGIYAGRSRQTQAPFFDIARVEVLRGPQGALFGKNTAAGAISVVSATPTRDFEGSLTGSYDFEYDGFELSGHVSGPISETLSVRLAGRVVDNNGYIRNLATDKKNPQTKQQLVRFTALWEPSPDFDFTARVEYGNQDIEGGITVSDSATAVPNLRQTRFLEDSALGEEGIRGETLNISGTANVQLGDYTLTSITGYSWFDSAMINGFDQTLPGGGVTTNSVYNSYPEKFDQFSQEIRLLSPTGRPLEFIVGAYFDKSDYHLDQFGGFNIDNSALTYFGLLHTFFDQKTESYSVFGQATWNATDALRFIGSLRYTHTKKEATFDGERIYGPFNLRPITQAQGKRKENNVDPSITLQYDINPDVMVYATYGRGSKSGGFVSNTYGTTDATFQYEPERSRNIEGGIRATLGVLTANVSVYDTRFKNLQVSVYNPTISTYQTGNAASAASTGIESTFILRPSRHFDVQASAAYQDIRYIDYPGAACLATQPISACDPANPASIAANNIAGAPLPYVSDWSGSLTAHAWVPLSPSLDLDVTGVVSARSGYFNSDNQDPNFGFQRGYAKVDLRVQLSGPEDRWHVAFVGRNLTNKLTAGSAFRLPFPITDVTRSIHYLEPARSISVEAGVKF</sequence>
<protein>
    <submittedName>
        <fullName evidence="16">TonB-dependent receptor</fullName>
    </submittedName>
</protein>
<keyword evidence="7" id="KW-0406">Ion transport</keyword>
<evidence type="ECO:0000259" key="15">
    <source>
        <dbReference type="Pfam" id="PF07715"/>
    </source>
</evidence>
<comment type="subcellular location">
    <subcellularLocation>
        <location evidence="1 11">Cell outer membrane</location>
        <topology evidence="1 11">Multi-pass membrane protein</topology>
    </subcellularLocation>
</comment>
<evidence type="ECO:0000256" key="9">
    <source>
        <dbReference type="ARBA" id="ARBA00023136"/>
    </source>
</evidence>
<evidence type="ECO:0000256" key="8">
    <source>
        <dbReference type="ARBA" id="ARBA00023077"/>
    </source>
</evidence>
<reference evidence="16" key="1">
    <citation type="submission" date="2021-08" db="EMBL/GenBank/DDBJ databases">
        <title>Sphingopyxis panaciterrulae sp. nov., isolated from the surface water of the Yellow Sea.</title>
        <authorList>
            <person name="Gao Z."/>
            <person name="Zhang D."/>
            <person name="Zhang A."/>
        </authorList>
    </citation>
    <scope>NUCLEOTIDE SEQUENCE</scope>
    <source>
        <strain evidence="16">XHP0097</strain>
    </source>
</reference>
<evidence type="ECO:0000256" key="10">
    <source>
        <dbReference type="ARBA" id="ARBA00023237"/>
    </source>
</evidence>
<feature type="signal peptide" evidence="13">
    <location>
        <begin position="1"/>
        <end position="26"/>
    </location>
</feature>
<dbReference type="SUPFAM" id="SSF56935">
    <property type="entry name" value="Porins"/>
    <property type="match status" value="1"/>
</dbReference>
<evidence type="ECO:0000256" key="11">
    <source>
        <dbReference type="PROSITE-ProRule" id="PRU01360"/>
    </source>
</evidence>
<evidence type="ECO:0000256" key="3">
    <source>
        <dbReference type="ARBA" id="ARBA00022452"/>
    </source>
</evidence>